<organism evidence="1 2">
    <name type="scientific">Leucobacter albus</name>
    <dbReference type="NCBI Taxonomy" id="272210"/>
    <lineage>
        <taxon>Bacteria</taxon>
        <taxon>Bacillati</taxon>
        <taxon>Actinomycetota</taxon>
        <taxon>Actinomycetes</taxon>
        <taxon>Micrococcales</taxon>
        <taxon>Microbacteriaceae</taxon>
        <taxon>Leucobacter</taxon>
    </lineage>
</organism>
<protein>
    <submittedName>
        <fullName evidence="1">Uncharacterized protein</fullName>
    </submittedName>
</protein>
<comment type="caution">
    <text evidence="1">The sequence shown here is derived from an EMBL/GenBank/DDBJ whole genome shotgun (WGS) entry which is preliminary data.</text>
</comment>
<proteinExistence type="predicted"/>
<sequence>MNAGAKLALYGAGLVVAFGASYGLASVIVPASFVADWVASGETHAVNEPGEHPE</sequence>
<reference evidence="2" key="1">
    <citation type="journal article" date="2019" name="Int. J. Syst. Evol. Microbiol.">
        <title>The Global Catalogue of Microorganisms (GCM) 10K type strain sequencing project: providing services to taxonomists for standard genome sequencing and annotation.</title>
        <authorList>
            <consortium name="The Broad Institute Genomics Platform"/>
            <consortium name="The Broad Institute Genome Sequencing Center for Infectious Disease"/>
            <person name="Wu L."/>
            <person name="Ma J."/>
        </authorList>
    </citation>
    <scope>NUCLEOTIDE SEQUENCE [LARGE SCALE GENOMIC DNA]</scope>
    <source>
        <strain evidence="2">CCUG 50213</strain>
    </source>
</reference>
<dbReference type="EMBL" id="JBHTLY010000002">
    <property type="protein sequence ID" value="MFD1201751.1"/>
    <property type="molecule type" value="Genomic_DNA"/>
</dbReference>
<keyword evidence="2" id="KW-1185">Reference proteome</keyword>
<evidence type="ECO:0000313" key="2">
    <source>
        <dbReference type="Proteomes" id="UP001597181"/>
    </source>
</evidence>
<dbReference type="RefSeq" id="WP_343957629.1">
    <property type="nucleotide sequence ID" value="NZ_BAAAKZ010000002.1"/>
</dbReference>
<evidence type="ECO:0000313" key="1">
    <source>
        <dbReference type="EMBL" id="MFD1201751.1"/>
    </source>
</evidence>
<dbReference type="Proteomes" id="UP001597181">
    <property type="component" value="Unassembled WGS sequence"/>
</dbReference>
<gene>
    <name evidence="1" type="ORF">ACFQ3U_07590</name>
</gene>
<name>A0ABW3TM40_9MICO</name>
<accession>A0ABW3TM40</accession>